<protein>
    <submittedName>
        <fullName evidence="1">Uncharacterized protein</fullName>
    </submittedName>
</protein>
<dbReference type="EMBL" id="JAANER010000001">
    <property type="protein sequence ID" value="KAG9195180.1"/>
    <property type="molecule type" value="Genomic_DNA"/>
</dbReference>
<name>A0AAD4IIC8_9PLEO</name>
<accession>A0AAD4IIC8</accession>
<evidence type="ECO:0000313" key="1">
    <source>
        <dbReference type="EMBL" id="KAG9195180.1"/>
    </source>
</evidence>
<keyword evidence="2" id="KW-1185">Reference proteome</keyword>
<organism evidence="1 2">
    <name type="scientific">Alternaria panax</name>
    <dbReference type="NCBI Taxonomy" id="48097"/>
    <lineage>
        <taxon>Eukaryota</taxon>
        <taxon>Fungi</taxon>
        <taxon>Dikarya</taxon>
        <taxon>Ascomycota</taxon>
        <taxon>Pezizomycotina</taxon>
        <taxon>Dothideomycetes</taxon>
        <taxon>Pleosporomycetidae</taxon>
        <taxon>Pleosporales</taxon>
        <taxon>Pleosporineae</taxon>
        <taxon>Pleosporaceae</taxon>
        <taxon>Alternaria</taxon>
        <taxon>Alternaria sect. Panax</taxon>
    </lineage>
</organism>
<evidence type="ECO:0000313" key="2">
    <source>
        <dbReference type="Proteomes" id="UP001199106"/>
    </source>
</evidence>
<comment type="caution">
    <text evidence="1">The sequence shown here is derived from an EMBL/GenBank/DDBJ whole genome shotgun (WGS) entry which is preliminary data.</text>
</comment>
<gene>
    <name evidence="1" type="ORF">G6011_00300</name>
</gene>
<sequence length="194" mass="21430">MPSGNGGKEDDILTFIRNRDFACVFQMRQDGQEDGASISDTMLSMGDVSDSSSLWSATYRDGRQQSLIEADKPKPIETRPLIFIFPSLGNLTGLPFILDMTTENTSDNITETTNKQYTISWDNTTVSIKINMLTPSFFDSTVTSTPETWFHKQPDTMLFACALGLTSGSLPSLPSSSPYALKEETAYSQVFFAT</sequence>
<proteinExistence type="predicted"/>
<dbReference type="Proteomes" id="UP001199106">
    <property type="component" value="Unassembled WGS sequence"/>
</dbReference>
<reference evidence="1" key="1">
    <citation type="submission" date="2021-07" db="EMBL/GenBank/DDBJ databases">
        <title>Genome Resource of American Ginseng Black Spot Pathogen Alternaria panax.</title>
        <authorList>
            <person name="Qiu C."/>
            <person name="Wang W."/>
            <person name="Liu Z."/>
        </authorList>
    </citation>
    <scope>NUCLEOTIDE SEQUENCE</scope>
    <source>
        <strain evidence="1">BNCC115425</strain>
    </source>
</reference>
<dbReference type="AlphaFoldDB" id="A0AAD4IIC8"/>